<dbReference type="PANTHER" id="PTHR12276">
    <property type="entry name" value="EPSIN/ENT-RELATED"/>
    <property type="match status" value="1"/>
</dbReference>
<name>A0A445M912_ENSVE</name>
<dbReference type="PANTHER" id="PTHR12276:SF91">
    <property type="entry name" value="CLATHRIN INTERACTOR EPSIN 2-RELATED"/>
    <property type="match status" value="1"/>
</dbReference>
<dbReference type="GO" id="GO:0005794">
    <property type="term" value="C:Golgi apparatus"/>
    <property type="evidence" value="ECO:0007669"/>
    <property type="project" value="UniProtKB-SubCell"/>
</dbReference>
<feature type="non-terminal residue" evidence="8">
    <location>
        <position position="1"/>
    </location>
</feature>
<dbReference type="EMBL" id="KV875456">
    <property type="protein sequence ID" value="RZR70733.1"/>
    <property type="molecule type" value="Genomic_DNA"/>
</dbReference>
<organism evidence="8">
    <name type="scientific">Ensete ventricosum</name>
    <name type="common">Abyssinian banana</name>
    <name type="synonym">Musa ensete</name>
    <dbReference type="NCBI Taxonomy" id="4639"/>
    <lineage>
        <taxon>Eukaryota</taxon>
        <taxon>Viridiplantae</taxon>
        <taxon>Streptophyta</taxon>
        <taxon>Embryophyta</taxon>
        <taxon>Tracheophyta</taxon>
        <taxon>Spermatophyta</taxon>
        <taxon>Magnoliopsida</taxon>
        <taxon>Liliopsida</taxon>
        <taxon>Zingiberales</taxon>
        <taxon>Musaceae</taxon>
        <taxon>Ensete</taxon>
    </lineage>
</organism>
<keyword evidence="6" id="KW-0732">Signal</keyword>
<dbReference type="AlphaFoldDB" id="A0A445M912"/>
<evidence type="ECO:0000256" key="2">
    <source>
        <dbReference type="ARBA" id="ARBA00004555"/>
    </source>
</evidence>
<evidence type="ECO:0000259" key="7">
    <source>
        <dbReference type="Pfam" id="PF01417"/>
    </source>
</evidence>
<dbReference type="Gene3D" id="1.25.40.90">
    <property type="match status" value="1"/>
</dbReference>
<dbReference type="Proteomes" id="UP000290560">
    <property type="component" value="Unassembled WGS sequence"/>
</dbReference>
<comment type="subcellular location">
    <subcellularLocation>
        <location evidence="1">Cytoplasmic vesicle</location>
        <location evidence="1">Clathrin-coated vesicle</location>
    </subcellularLocation>
    <subcellularLocation>
        <location evidence="2">Golgi apparatus</location>
    </subcellularLocation>
</comment>
<dbReference type="GO" id="GO:0006897">
    <property type="term" value="P:endocytosis"/>
    <property type="evidence" value="ECO:0007669"/>
    <property type="project" value="TreeGrafter"/>
</dbReference>
<feature type="compositionally biased region" description="Basic and acidic residues" evidence="5">
    <location>
        <begin position="126"/>
        <end position="196"/>
    </location>
</feature>
<dbReference type="GO" id="GO:0005768">
    <property type="term" value="C:endosome"/>
    <property type="evidence" value="ECO:0007669"/>
    <property type="project" value="TreeGrafter"/>
</dbReference>
<evidence type="ECO:0000256" key="5">
    <source>
        <dbReference type="SAM" id="MobiDB-lite"/>
    </source>
</evidence>
<dbReference type="InterPro" id="IPR013809">
    <property type="entry name" value="ENTH"/>
</dbReference>
<feature type="domain" description="ENTH" evidence="7">
    <location>
        <begin position="88"/>
        <end position="123"/>
    </location>
</feature>
<evidence type="ECO:0000313" key="8">
    <source>
        <dbReference type="EMBL" id="RZR70733.1"/>
    </source>
</evidence>
<keyword evidence="4" id="KW-0968">Cytoplasmic vesicle</keyword>
<dbReference type="GO" id="GO:0030276">
    <property type="term" value="F:clathrin binding"/>
    <property type="evidence" value="ECO:0007669"/>
    <property type="project" value="TreeGrafter"/>
</dbReference>
<dbReference type="GO" id="GO:0030125">
    <property type="term" value="C:clathrin vesicle coat"/>
    <property type="evidence" value="ECO:0007669"/>
    <property type="project" value="TreeGrafter"/>
</dbReference>
<evidence type="ECO:0000256" key="1">
    <source>
        <dbReference type="ARBA" id="ARBA00004132"/>
    </source>
</evidence>
<keyword evidence="3" id="KW-0333">Golgi apparatus</keyword>
<protein>
    <recommendedName>
        <fullName evidence="7">ENTH domain-containing protein</fullName>
    </recommendedName>
</protein>
<feature type="signal peptide" evidence="6">
    <location>
        <begin position="1"/>
        <end position="20"/>
    </location>
</feature>
<feature type="region of interest" description="Disordered" evidence="5">
    <location>
        <begin position="126"/>
        <end position="221"/>
    </location>
</feature>
<evidence type="ECO:0000256" key="6">
    <source>
        <dbReference type="SAM" id="SignalP"/>
    </source>
</evidence>
<gene>
    <name evidence="8" type="ORF">BHM03_00001210</name>
</gene>
<proteinExistence type="predicted"/>
<dbReference type="InterPro" id="IPR008942">
    <property type="entry name" value="ENTH_VHS"/>
</dbReference>
<evidence type="ECO:0000256" key="4">
    <source>
        <dbReference type="ARBA" id="ARBA00023329"/>
    </source>
</evidence>
<evidence type="ECO:0000256" key="3">
    <source>
        <dbReference type="ARBA" id="ARBA00023034"/>
    </source>
</evidence>
<sequence>LCTLIIWVFLIFSGIRLTNFTPCMCRKREVNKKVLKVPSIEQKVYYLTHLCFWDLDFRFLMQPAMSLGDHMDHFWQILHRQPETSKLTLSDFQYIDSSGRDQGNNVRRKSQSLVVLVNDKERIQEARQKAATNKDKDEDRYGNGKEREWGYKDDDKYGRSRDSFGGEGDRYGRYADERYGRDSNRDDDYRRGRGNDDYQYGSRNRSLSRDRSLDDDDRSSR</sequence>
<dbReference type="Pfam" id="PF01417">
    <property type="entry name" value="ENTH"/>
    <property type="match status" value="1"/>
</dbReference>
<dbReference type="SUPFAM" id="SSF48464">
    <property type="entry name" value="ENTH/VHS domain"/>
    <property type="match status" value="1"/>
</dbReference>
<feature type="chain" id="PRO_5018967941" description="ENTH domain-containing protein" evidence="6">
    <location>
        <begin position="21"/>
        <end position="221"/>
    </location>
</feature>
<feature type="compositionally biased region" description="Basic and acidic residues" evidence="5">
    <location>
        <begin position="207"/>
        <end position="221"/>
    </location>
</feature>
<reference evidence="8" key="1">
    <citation type="journal article" date="2018" name="Data Brief">
        <title>Genome sequence data from 17 accessions of Ensete ventricosum, a staple food crop for millions in Ethiopia.</title>
        <authorList>
            <person name="Yemataw Z."/>
            <person name="Muzemil S."/>
            <person name="Ambachew D."/>
            <person name="Tripathi L."/>
            <person name="Tesfaye K."/>
            <person name="Chala A."/>
            <person name="Farbos A."/>
            <person name="O'Neill P."/>
            <person name="Moore K."/>
            <person name="Grant M."/>
            <person name="Studholme D.J."/>
        </authorList>
    </citation>
    <scope>NUCLEOTIDE SEQUENCE [LARGE SCALE GENOMIC DNA]</scope>
    <source>
        <tissue evidence="8">Leaf</tissue>
    </source>
</reference>
<accession>A0A445M912</accession>
<dbReference type="GO" id="GO:0005543">
    <property type="term" value="F:phospholipid binding"/>
    <property type="evidence" value="ECO:0007669"/>
    <property type="project" value="TreeGrafter"/>
</dbReference>
<dbReference type="GO" id="GO:0005886">
    <property type="term" value="C:plasma membrane"/>
    <property type="evidence" value="ECO:0007669"/>
    <property type="project" value="TreeGrafter"/>
</dbReference>